<dbReference type="Proteomes" id="UP000640583">
    <property type="component" value="Unassembled WGS sequence"/>
</dbReference>
<proteinExistence type="predicted"/>
<accession>A0A8J7LKP0</accession>
<organism evidence="1 2">
    <name type="scientific">Halocynthiibacter styelae</name>
    <dbReference type="NCBI Taxonomy" id="2761955"/>
    <lineage>
        <taxon>Bacteria</taxon>
        <taxon>Pseudomonadati</taxon>
        <taxon>Pseudomonadota</taxon>
        <taxon>Alphaproteobacteria</taxon>
        <taxon>Rhodobacterales</taxon>
        <taxon>Paracoccaceae</taxon>
        <taxon>Halocynthiibacter</taxon>
    </lineage>
</organism>
<evidence type="ECO:0000313" key="2">
    <source>
        <dbReference type="Proteomes" id="UP000640583"/>
    </source>
</evidence>
<sequence length="627" mass="69920">MKDKTTKGIPKAYSRFSALFSQMDTPLLQVMGGVLRALPDATFREGDFENQPTGEFVGYDGLDTRGSLSNLTETEWLMRELAPDDFIRRVAEGEVLFRKRNFENSGKRNTCAVILDCGAWMLGHNRLAGLASLFHLAIRAERMNAELAWIVPGLPDQEWNKDLTLETVQRYLGQIVQTPLSGEIIGTALAALDVDGRLECWYVGAGQTASAADHREVTGAMIITSLYDEAPVHTAEISVRNRGRILKRTNVTFEDDSTCIAALRRPFRPEVRRADPQIKHDTNETVLSSLPYKTRWRFDRFNKAVEVHLEEGVLWQPVGSGQLNSGIWIPKKTGETLIGFQVRSEGRLSAMTARTSTSKKPGICDVVLYEANLKHGSTAPKPTATGSLQVDISHLTGQPVGNMHHEGNTISLVHSDGIRHAFMILDNGNLTGPKGMQPRVVMSNETYLIQIHTDGTPRPLIEAHSVNRHKTLLQKPLLDPEKHLGDTPRHVLYDPQSKTVAISFDGREYEIYGFENQAFQIIPDGLALLHMEGTSYGLAWNSKSSELIRLSFHYGKAHQQVMTQYHGLPVSLPRYCSFMGVTLAIQTDEDGQPEHIVPIHGKKGWGKTKPINIHDAIERARTIWLNS</sequence>
<dbReference type="AlphaFoldDB" id="A0A8J7LKP0"/>
<dbReference type="RefSeq" id="WP_228849139.1">
    <property type="nucleotide sequence ID" value="NZ_JADCKQ010000008.1"/>
</dbReference>
<gene>
    <name evidence="1" type="ORF">H1D41_12065</name>
</gene>
<reference evidence="1" key="1">
    <citation type="submission" date="2020-10" db="EMBL/GenBank/DDBJ databases">
        <title>Paenihalocynthiibacter styelae gen. nov., sp. nov., isolated from stalked sea squirt Styela clava.</title>
        <authorList>
            <person name="Kim Y.-O."/>
            <person name="Yoon J.-H."/>
        </authorList>
    </citation>
    <scope>NUCLEOTIDE SEQUENCE</scope>
    <source>
        <strain evidence="1">MYP1-1</strain>
    </source>
</reference>
<comment type="caution">
    <text evidence="1">The sequence shown here is derived from an EMBL/GenBank/DDBJ whole genome shotgun (WGS) entry which is preliminary data.</text>
</comment>
<name>A0A8J7LKP0_9RHOB</name>
<evidence type="ECO:0000313" key="1">
    <source>
        <dbReference type="EMBL" id="MBI1494375.1"/>
    </source>
</evidence>
<protein>
    <submittedName>
        <fullName evidence="1">Uncharacterized protein</fullName>
    </submittedName>
</protein>
<dbReference type="EMBL" id="JADCKQ010000008">
    <property type="protein sequence ID" value="MBI1494375.1"/>
    <property type="molecule type" value="Genomic_DNA"/>
</dbReference>
<keyword evidence="2" id="KW-1185">Reference proteome</keyword>